<comment type="similarity">
    <text evidence="2">Belongs to the TmcAL family.</text>
</comment>
<dbReference type="Proteomes" id="UP000183404">
    <property type="component" value="Unassembled WGS sequence"/>
</dbReference>
<keyword evidence="1 2" id="KW-0819">tRNA processing</keyword>
<feature type="binding site" evidence="2">
    <location>
        <begin position="7"/>
        <end position="20"/>
    </location>
    <ligand>
        <name>ATP</name>
        <dbReference type="ChEBI" id="CHEBI:30616"/>
    </ligand>
</feature>
<dbReference type="RefSeq" id="WP_019907704.1">
    <property type="nucleotide sequence ID" value="NZ_FNBS01000118.1"/>
</dbReference>
<reference evidence="3 4" key="1">
    <citation type="submission" date="2016-10" db="EMBL/GenBank/DDBJ databases">
        <authorList>
            <person name="de Groot N.N."/>
        </authorList>
    </citation>
    <scope>NUCLEOTIDE SEQUENCE [LARGE SCALE GENOMIC DNA]</scope>
    <source>
        <strain evidence="3 4">DSM 569</strain>
    </source>
</reference>
<name>A0A1G7WDH6_THETY</name>
<feature type="binding site" evidence="2">
    <location>
        <position position="102"/>
    </location>
    <ligand>
        <name>ATP</name>
        <dbReference type="ChEBI" id="CHEBI:30616"/>
    </ligand>
</feature>
<dbReference type="GO" id="GO:0000049">
    <property type="term" value="F:tRNA binding"/>
    <property type="evidence" value="ECO:0007669"/>
    <property type="project" value="UniProtKB-KW"/>
</dbReference>
<dbReference type="GO" id="GO:0016879">
    <property type="term" value="F:ligase activity, forming carbon-nitrogen bonds"/>
    <property type="evidence" value="ECO:0007669"/>
    <property type="project" value="UniProtKB-UniRule"/>
</dbReference>
<evidence type="ECO:0000256" key="2">
    <source>
        <dbReference type="HAMAP-Rule" id="MF_01539"/>
    </source>
</evidence>
<comment type="caution">
    <text evidence="2">Lacks conserved residue(s) required for the propagation of feature annotation.</text>
</comment>
<dbReference type="SUPFAM" id="SSF52374">
    <property type="entry name" value="Nucleotidylyl transferase"/>
    <property type="match status" value="1"/>
</dbReference>
<sequence length="401" mass="45809">MGILGIIVEYNPFHNGHLYHLQISKKLTNCDYTIAVMSGNFVQRGEPAIVDKWKRTQMALKAGIDLVIELPVVYATSTAENFAYGAVKLLDSLKIVDCISFGSEKGDLSELTKIAEILLEEPIYYRKALKEYLKSGITFAKARELALQKVINNNEIEKILQTSNNILAIEYLKSLKKIGSSITPFTIKRKGSLYTSLELKGEFASASSIRKHIFEKGLEGLEKYIPDFTKEILQSSFEKKQGPISLEEFSNILIYLLRNHIPLNHIFDVSEGLENKIYKASYKTNNVEELIKLVKSKRYTESRIRHILIHLLLNIDKQIFKEFDGPNYIRVLGFNEKGKEMLREIKKKSPLPIITKVSQYKIKLSNTKMFEKDLFATDVYTLAYKNSSIAGLDFIHPLIKL</sequence>
<proteinExistence type="inferred from homology"/>
<dbReference type="NCBIfam" id="NF010191">
    <property type="entry name" value="PRK13670.1"/>
    <property type="match status" value="1"/>
</dbReference>
<dbReference type="GO" id="GO:0016740">
    <property type="term" value="F:transferase activity"/>
    <property type="evidence" value="ECO:0007669"/>
    <property type="project" value="UniProtKB-KW"/>
</dbReference>
<evidence type="ECO:0000313" key="3">
    <source>
        <dbReference type="EMBL" id="SDG69884.1"/>
    </source>
</evidence>
<dbReference type="GO" id="GO:0005737">
    <property type="term" value="C:cytoplasm"/>
    <property type="evidence" value="ECO:0007669"/>
    <property type="project" value="UniProtKB-SubCell"/>
</dbReference>
<dbReference type="EC" id="6.3.4.-" evidence="2"/>
<accession>A0A1G7WDH6</accession>
<dbReference type="HAMAP" id="MF_01539">
    <property type="entry name" value="TmcAL"/>
    <property type="match status" value="1"/>
</dbReference>
<keyword evidence="2" id="KW-0067">ATP-binding</keyword>
<organism evidence="3 4">
    <name type="scientific">Thermoanaerobacter thermohydrosulfuricus</name>
    <name type="common">Clostridium thermohydrosulfuricum</name>
    <dbReference type="NCBI Taxonomy" id="1516"/>
    <lineage>
        <taxon>Bacteria</taxon>
        <taxon>Bacillati</taxon>
        <taxon>Bacillota</taxon>
        <taxon>Clostridia</taxon>
        <taxon>Thermoanaerobacterales</taxon>
        <taxon>Thermoanaerobacteraceae</taxon>
        <taxon>Thermoanaerobacter</taxon>
    </lineage>
</organism>
<evidence type="ECO:0000313" key="4">
    <source>
        <dbReference type="Proteomes" id="UP000183404"/>
    </source>
</evidence>
<dbReference type="PANTHER" id="PTHR37825">
    <property type="entry name" value="TRNA(MET) CYTIDINE ACETATE LIGASE"/>
    <property type="match status" value="1"/>
</dbReference>
<comment type="subcellular location">
    <subcellularLocation>
        <location evidence="2">Cytoplasm</location>
    </subcellularLocation>
</comment>
<keyword evidence="2" id="KW-0963">Cytoplasm</keyword>
<keyword evidence="2" id="KW-0547">Nucleotide-binding</keyword>
<dbReference type="GO" id="GO:0006400">
    <property type="term" value="P:tRNA modification"/>
    <property type="evidence" value="ECO:0007669"/>
    <property type="project" value="UniProtKB-UniRule"/>
</dbReference>
<dbReference type="EMBL" id="FNBS01000118">
    <property type="protein sequence ID" value="SDG69884.1"/>
    <property type="molecule type" value="Genomic_DNA"/>
</dbReference>
<keyword evidence="2" id="KW-0436">Ligase</keyword>
<gene>
    <name evidence="2" type="primary">tmcAL</name>
    <name evidence="3" type="ORF">SAMN04244560_02780</name>
</gene>
<dbReference type="Gene3D" id="3.40.50.620">
    <property type="entry name" value="HUPs"/>
    <property type="match status" value="1"/>
</dbReference>
<dbReference type="GO" id="GO:0005524">
    <property type="term" value="F:ATP binding"/>
    <property type="evidence" value="ECO:0007669"/>
    <property type="project" value="UniProtKB-KW"/>
</dbReference>
<comment type="function">
    <text evidence="2">Catalyzes the formation of N(4)-acetylcytidine (ac(4)C) at the wobble position of elongator tRNA(Met), using acetate and ATP as substrates. First activates an acetate ion to form acetyladenylate (Ac-AMP) and then transfers the acetyl group to tRNA to form ac(4)C34.</text>
</comment>
<keyword evidence="2" id="KW-0820">tRNA-binding</keyword>
<dbReference type="AlphaFoldDB" id="A0A1G7WDH6"/>
<keyword evidence="2" id="KW-0694">RNA-binding</keyword>
<feature type="binding site" evidence="2">
    <location>
        <position position="189"/>
    </location>
    <ligand>
        <name>ATP</name>
        <dbReference type="ChEBI" id="CHEBI:30616"/>
    </ligand>
</feature>
<keyword evidence="3" id="KW-0808">Transferase</keyword>
<protein>
    <recommendedName>
        <fullName evidence="2">tRNA(Met) cytidine acetate ligase</fullName>
        <ecNumber evidence="2">6.3.4.-</ecNumber>
    </recommendedName>
</protein>
<evidence type="ECO:0000256" key="1">
    <source>
        <dbReference type="ARBA" id="ARBA00022694"/>
    </source>
</evidence>
<comment type="catalytic activity">
    <reaction evidence="2">
        <text>cytidine(34) in elongator tRNA(Met) + acetate + ATP = N(4)-acetylcytidine(34) in elongator tRNA(Met) + AMP + diphosphate</text>
        <dbReference type="Rhea" id="RHEA:58144"/>
        <dbReference type="Rhea" id="RHEA-COMP:10693"/>
        <dbReference type="Rhea" id="RHEA-COMP:10694"/>
        <dbReference type="ChEBI" id="CHEBI:30089"/>
        <dbReference type="ChEBI" id="CHEBI:30616"/>
        <dbReference type="ChEBI" id="CHEBI:33019"/>
        <dbReference type="ChEBI" id="CHEBI:74900"/>
        <dbReference type="ChEBI" id="CHEBI:82748"/>
        <dbReference type="ChEBI" id="CHEBI:456215"/>
    </reaction>
</comment>
<dbReference type="Pfam" id="PF05636">
    <property type="entry name" value="HIGH_NTase1"/>
    <property type="match status" value="1"/>
</dbReference>
<dbReference type="InterPro" id="IPR008513">
    <property type="entry name" value="tRNA(Met)_cyd_acetate_ligase"/>
</dbReference>
<dbReference type="PANTHER" id="PTHR37825:SF1">
    <property type="entry name" value="TRNA(MET) CYTIDINE ACETATE LIGASE"/>
    <property type="match status" value="1"/>
</dbReference>
<dbReference type="InterPro" id="IPR014729">
    <property type="entry name" value="Rossmann-like_a/b/a_fold"/>
</dbReference>
<feature type="binding site" evidence="2">
    <location>
        <position position="164"/>
    </location>
    <ligand>
        <name>ATP</name>
        <dbReference type="ChEBI" id="CHEBI:30616"/>
    </ligand>
</feature>